<dbReference type="EMBL" id="CP084930">
    <property type="protein sequence ID" value="USI73957.1"/>
    <property type="molecule type" value="Genomic_DNA"/>
</dbReference>
<evidence type="ECO:0000313" key="4">
    <source>
        <dbReference type="EMBL" id="USI73957.1"/>
    </source>
</evidence>
<dbReference type="Proteomes" id="UP001056937">
    <property type="component" value="Chromosome 1"/>
</dbReference>
<evidence type="ECO:0000313" key="5">
    <source>
        <dbReference type="Proteomes" id="UP001056937"/>
    </source>
</evidence>
<gene>
    <name evidence="4" type="ORF">LHA26_05685</name>
</gene>
<dbReference type="RefSeq" id="WP_252167764.1">
    <property type="nucleotide sequence ID" value="NZ_CP084930.1"/>
</dbReference>
<accession>A0ABY4XAI6</accession>
<dbReference type="Gene3D" id="3.30.160.670">
    <property type="match status" value="1"/>
</dbReference>
<feature type="domain" description="DUF4136" evidence="3">
    <location>
        <begin position="41"/>
        <end position="210"/>
    </location>
</feature>
<feature type="chain" id="PRO_5045739638" evidence="2">
    <location>
        <begin position="24"/>
        <end position="250"/>
    </location>
</feature>
<protein>
    <submittedName>
        <fullName evidence="4">DUF4136 domain-containing protein</fullName>
    </submittedName>
</protein>
<dbReference type="InterPro" id="IPR025411">
    <property type="entry name" value="DUF4136"/>
</dbReference>
<keyword evidence="2" id="KW-0732">Signal</keyword>
<name>A0ABY4XAI6_9SPHN</name>
<evidence type="ECO:0000259" key="3">
    <source>
        <dbReference type="Pfam" id="PF13590"/>
    </source>
</evidence>
<feature type="compositionally biased region" description="Pro residues" evidence="1">
    <location>
        <begin position="235"/>
        <end position="250"/>
    </location>
</feature>
<evidence type="ECO:0000256" key="1">
    <source>
        <dbReference type="SAM" id="MobiDB-lite"/>
    </source>
</evidence>
<evidence type="ECO:0000256" key="2">
    <source>
        <dbReference type="SAM" id="SignalP"/>
    </source>
</evidence>
<proteinExistence type="predicted"/>
<reference evidence="4" key="1">
    <citation type="journal article" date="2022" name="Toxins">
        <title>Genomic Analysis of Sphingopyxis sp. USTB-05 for Biodegrading Cyanobacterial Hepatotoxins.</title>
        <authorList>
            <person name="Liu C."/>
            <person name="Xu Q."/>
            <person name="Zhao Z."/>
            <person name="Zhang H."/>
            <person name="Liu X."/>
            <person name="Yin C."/>
            <person name="Liu Y."/>
            <person name="Yan H."/>
        </authorList>
    </citation>
    <scope>NUCLEOTIDE SEQUENCE</scope>
    <source>
        <strain evidence="4">NBD5</strain>
    </source>
</reference>
<keyword evidence="5" id="KW-1185">Reference proteome</keyword>
<sequence length="250" mass="26219">MTIARKILAAAAPLALLVAGGCAQTFTANVARFQRLPEPTGQTFRIVPTNPRFAGGLEFGSYASLVSHHLAQFGYRPIEGAGPADMVVQLDYGVDRGQQKVTTTPGFDCGGWGGGWGGWGGGWGGWGGGFGGWGRGWGGWGGPGWRYGWGGFGCPDVESYTIYSSYLAMHITRTDGVKLFEGRARAHSTTDNLTVLVPNLIDAMFTGFPGNSGQDIRITVTPEQQRQRRAAPGGAPMPAPAPMPAGGPTS</sequence>
<dbReference type="Pfam" id="PF13590">
    <property type="entry name" value="DUF4136"/>
    <property type="match status" value="1"/>
</dbReference>
<organism evidence="4 5">
    <name type="scientific">Sphingomonas morindae</name>
    <dbReference type="NCBI Taxonomy" id="1541170"/>
    <lineage>
        <taxon>Bacteria</taxon>
        <taxon>Pseudomonadati</taxon>
        <taxon>Pseudomonadota</taxon>
        <taxon>Alphaproteobacteria</taxon>
        <taxon>Sphingomonadales</taxon>
        <taxon>Sphingomonadaceae</taxon>
        <taxon>Sphingomonas</taxon>
    </lineage>
</organism>
<feature type="signal peptide" evidence="2">
    <location>
        <begin position="1"/>
        <end position="23"/>
    </location>
</feature>
<feature type="region of interest" description="Disordered" evidence="1">
    <location>
        <begin position="222"/>
        <end position="250"/>
    </location>
</feature>
<dbReference type="PROSITE" id="PS51257">
    <property type="entry name" value="PROKAR_LIPOPROTEIN"/>
    <property type="match status" value="1"/>
</dbReference>